<feature type="region of interest" description="Disordered" evidence="1">
    <location>
        <begin position="1"/>
        <end position="44"/>
    </location>
</feature>
<dbReference type="EMBL" id="BNEB01000002">
    <property type="protein sequence ID" value="GHI60378.1"/>
    <property type="molecule type" value="Genomic_DNA"/>
</dbReference>
<reference evidence="3" key="1">
    <citation type="submission" date="2023-07" db="EMBL/GenBank/DDBJ databases">
        <title>Whole genome shotgun sequence of Streptomyces cacaoi subsp. asoensis NBRC 13813.</title>
        <authorList>
            <person name="Komaki H."/>
            <person name="Tamura T."/>
        </authorList>
    </citation>
    <scope>NUCLEOTIDE SEQUENCE [LARGE SCALE GENOMIC DNA]</scope>
    <source>
        <strain evidence="3">NBRC 13813</strain>
    </source>
</reference>
<name>A0ABQ3RX12_9ACTN</name>
<proteinExistence type="predicted"/>
<evidence type="ECO:0000256" key="1">
    <source>
        <dbReference type="SAM" id="MobiDB-lite"/>
    </source>
</evidence>
<keyword evidence="3" id="KW-1185">Reference proteome</keyword>
<dbReference type="GeneID" id="91469931"/>
<feature type="compositionally biased region" description="Polar residues" evidence="1">
    <location>
        <begin position="28"/>
        <end position="44"/>
    </location>
</feature>
<dbReference type="Proteomes" id="UP000649259">
    <property type="component" value="Unassembled WGS sequence"/>
</dbReference>
<protein>
    <submittedName>
        <fullName evidence="2">Uncharacterized protein</fullName>
    </submittedName>
</protein>
<sequence>MNTDRTRGTQLGDRDSRDDALVPPPTGSHHSSNQTATASGSARITQKNTQLKFSVPVIGPLIGMAYAHPLIAGLTAVAVVGGGGAAISAALPDSPSSPSTALVRGFVMERSDGQKAPTGYDFTSTPPVVAGPGADALYLQGGFLMSTDGKLASWGSSGVPTAQDCRKAVADDPSRKAAVSVGYAMCYLDRNGDPGYLTITASQADSVTVDTAHLG</sequence>
<dbReference type="RefSeq" id="WP_189918707.1">
    <property type="nucleotide sequence ID" value="NZ_BMSI01000002.1"/>
</dbReference>
<evidence type="ECO:0000313" key="2">
    <source>
        <dbReference type="EMBL" id="GHI60378.1"/>
    </source>
</evidence>
<organism evidence="2 3">
    <name type="scientific">Streptomyces asoensis</name>
    <dbReference type="NCBI Taxonomy" id="249586"/>
    <lineage>
        <taxon>Bacteria</taxon>
        <taxon>Bacillati</taxon>
        <taxon>Actinomycetota</taxon>
        <taxon>Actinomycetes</taxon>
        <taxon>Kitasatosporales</taxon>
        <taxon>Streptomycetaceae</taxon>
        <taxon>Streptomyces</taxon>
    </lineage>
</organism>
<comment type="caution">
    <text evidence="2">The sequence shown here is derived from an EMBL/GenBank/DDBJ whole genome shotgun (WGS) entry which is preliminary data.</text>
</comment>
<accession>A0ABQ3RX12</accession>
<feature type="compositionally biased region" description="Basic and acidic residues" evidence="1">
    <location>
        <begin position="1"/>
        <end position="20"/>
    </location>
</feature>
<gene>
    <name evidence="2" type="ORF">Saso_20280</name>
</gene>
<evidence type="ECO:0000313" key="3">
    <source>
        <dbReference type="Proteomes" id="UP000649259"/>
    </source>
</evidence>